<evidence type="ECO:0000313" key="1">
    <source>
        <dbReference type="EMBL" id="KAB1211955.1"/>
    </source>
</evidence>
<dbReference type="GO" id="GO:0005829">
    <property type="term" value="C:cytosol"/>
    <property type="evidence" value="ECO:0007669"/>
    <property type="project" value="TreeGrafter"/>
</dbReference>
<keyword evidence="2" id="KW-1185">Reference proteome</keyword>
<dbReference type="GO" id="GO:0016020">
    <property type="term" value="C:membrane"/>
    <property type="evidence" value="ECO:0007669"/>
    <property type="project" value="TreeGrafter"/>
</dbReference>
<dbReference type="SUPFAM" id="SSF144000">
    <property type="entry name" value="Oxysterol-binding protein-like"/>
    <property type="match status" value="1"/>
</dbReference>
<dbReference type="PANTHER" id="PTHR10972">
    <property type="entry name" value="OXYSTEROL-BINDING PROTEIN-RELATED"/>
    <property type="match status" value="1"/>
</dbReference>
<dbReference type="Proteomes" id="UP000516437">
    <property type="component" value="Chromosome 5"/>
</dbReference>
<dbReference type="AlphaFoldDB" id="A0A6A1VH88"/>
<dbReference type="EMBL" id="RXIC02000023">
    <property type="protein sequence ID" value="KAB1211955.1"/>
    <property type="molecule type" value="Genomic_DNA"/>
</dbReference>
<protein>
    <submittedName>
        <fullName evidence="1">Oxysterol-binding protein-related protein 2A</fullName>
    </submittedName>
</protein>
<proteinExistence type="predicted"/>
<dbReference type="OrthoDB" id="1731246at2759"/>
<dbReference type="Pfam" id="PF01237">
    <property type="entry name" value="Oxysterol_BP"/>
    <property type="match status" value="1"/>
</dbReference>
<dbReference type="PANTHER" id="PTHR10972:SF88">
    <property type="entry name" value="OXYSTEROL-BINDING PROTEIN-RELATED PROTEIN 2B"/>
    <property type="match status" value="1"/>
</dbReference>
<reference evidence="1 2" key="1">
    <citation type="journal article" date="2019" name="Plant Biotechnol. J.">
        <title>The red bayberry genome and genetic basis of sex determination.</title>
        <authorList>
            <person name="Jia H.M."/>
            <person name="Jia H.J."/>
            <person name="Cai Q.L."/>
            <person name="Wang Y."/>
            <person name="Zhao H.B."/>
            <person name="Yang W.F."/>
            <person name="Wang G.Y."/>
            <person name="Li Y.H."/>
            <person name="Zhan D.L."/>
            <person name="Shen Y.T."/>
            <person name="Niu Q.F."/>
            <person name="Chang L."/>
            <person name="Qiu J."/>
            <person name="Zhao L."/>
            <person name="Xie H.B."/>
            <person name="Fu W.Y."/>
            <person name="Jin J."/>
            <person name="Li X.W."/>
            <person name="Jiao Y."/>
            <person name="Zhou C.C."/>
            <person name="Tu T."/>
            <person name="Chai C.Y."/>
            <person name="Gao J.L."/>
            <person name="Fan L.J."/>
            <person name="van de Weg E."/>
            <person name="Wang J.Y."/>
            <person name="Gao Z.S."/>
        </authorList>
    </citation>
    <scope>NUCLEOTIDE SEQUENCE [LARGE SCALE GENOMIC DNA]</scope>
    <source>
        <tissue evidence="1">Leaves</tissue>
    </source>
</reference>
<comment type="caution">
    <text evidence="1">The sequence shown here is derived from an EMBL/GenBank/DDBJ whole genome shotgun (WGS) entry which is preliminary data.</text>
</comment>
<accession>A0A6A1VH88</accession>
<evidence type="ECO:0000313" key="2">
    <source>
        <dbReference type="Proteomes" id="UP000516437"/>
    </source>
</evidence>
<dbReference type="InterPro" id="IPR000648">
    <property type="entry name" value="Oxysterol-bd"/>
</dbReference>
<organism evidence="1 2">
    <name type="scientific">Morella rubra</name>
    <name type="common">Chinese bayberry</name>
    <dbReference type="NCBI Taxonomy" id="262757"/>
    <lineage>
        <taxon>Eukaryota</taxon>
        <taxon>Viridiplantae</taxon>
        <taxon>Streptophyta</taxon>
        <taxon>Embryophyta</taxon>
        <taxon>Tracheophyta</taxon>
        <taxon>Spermatophyta</taxon>
        <taxon>Magnoliopsida</taxon>
        <taxon>eudicotyledons</taxon>
        <taxon>Gunneridae</taxon>
        <taxon>Pentapetalae</taxon>
        <taxon>rosids</taxon>
        <taxon>fabids</taxon>
        <taxon>Fagales</taxon>
        <taxon>Myricaceae</taxon>
        <taxon>Morella</taxon>
    </lineage>
</organism>
<sequence>MHGSNWLLSFIKRSCYRRCFYPWQEDSVGNRVDRKTNRTLTWRRNKRESCKGLQADHLNHILLLYTFERSLPSENFEYFMEPTDSCGSTKIVSNLLDNYREVESHSDVGKMLTQEEVSEYASSEGRHCKPFNPLLGETYEADYPEKGIRFFSEKVEQCKSEIVAYKEKGDELEGHMKELLARFGSFEDKIDQIMGSFVMSLACSS</sequence>
<dbReference type="GO" id="GO:0032934">
    <property type="term" value="F:sterol binding"/>
    <property type="evidence" value="ECO:0007669"/>
    <property type="project" value="TreeGrafter"/>
</dbReference>
<name>A0A6A1VH88_9ROSI</name>
<dbReference type="InterPro" id="IPR037239">
    <property type="entry name" value="OSBP_sf"/>
</dbReference>
<gene>
    <name evidence="1" type="ORF">CJ030_MR5G023737</name>
</gene>